<dbReference type="Gene3D" id="3.40.50.1820">
    <property type="entry name" value="alpha/beta hydrolase"/>
    <property type="match status" value="1"/>
</dbReference>
<protein>
    <submittedName>
        <fullName evidence="6">Alpha/beta hydrolase</fullName>
    </submittedName>
</protein>
<dbReference type="EMBL" id="MWIH01000007">
    <property type="protein sequence ID" value="OQO90331.1"/>
    <property type="molecule type" value="Genomic_DNA"/>
</dbReference>
<name>A0A1V8ZZV7_SACPI</name>
<evidence type="ECO:0000256" key="1">
    <source>
        <dbReference type="ARBA" id="ARBA00010088"/>
    </source>
</evidence>
<evidence type="ECO:0000313" key="7">
    <source>
        <dbReference type="Proteomes" id="UP000192591"/>
    </source>
</evidence>
<evidence type="ECO:0000259" key="5">
    <source>
        <dbReference type="Pfam" id="PF00561"/>
    </source>
</evidence>
<gene>
    <name evidence="6" type="ORF">B1813_18095</name>
</gene>
<dbReference type="PROSITE" id="PS51257">
    <property type="entry name" value="PROKAR_LIPOPROTEIN"/>
    <property type="match status" value="1"/>
</dbReference>
<accession>A0A1V8ZZV7</accession>
<dbReference type="InterPro" id="IPR051601">
    <property type="entry name" value="Serine_prot/Carboxylest_S33"/>
</dbReference>
<comment type="similarity">
    <text evidence="1">Belongs to the peptidase S33 family.</text>
</comment>
<dbReference type="AlphaFoldDB" id="A0A1V8ZZV7"/>
<dbReference type="PANTHER" id="PTHR43248">
    <property type="entry name" value="2-SUCCINYL-6-HYDROXY-2,4-CYCLOHEXADIENE-1-CARBOXYLATE SYNTHASE"/>
    <property type="match status" value="1"/>
</dbReference>
<evidence type="ECO:0000256" key="4">
    <source>
        <dbReference type="SAM" id="SignalP"/>
    </source>
</evidence>
<keyword evidence="2 4" id="KW-0732">Signal</keyword>
<keyword evidence="7" id="KW-1185">Reference proteome</keyword>
<evidence type="ECO:0000256" key="3">
    <source>
        <dbReference type="ARBA" id="ARBA00022801"/>
    </source>
</evidence>
<feature type="signal peptide" evidence="4">
    <location>
        <begin position="1"/>
        <end position="22"/>
    </location>
</feature>
<dbReference type="Proteomes" id="UP000192591">
    <property type="component" value="Unassembled WGS sequence"/>
</dbReference>
<dbReference type="SUPFAM" id="SSF53474">
    <property type="entry name" value="alpha/beta-Hydrolases"/>
    <property type="match status" value="1"/>
</dbReference>
<dbReference type="Pfam" id="PF00561">
    <property type="entry name" value="Abhydrolase_1"/>
    <property type="match status" value="1"/>
</dbReference>
<sequence>MRTSKRYLPPAVGLLLLSSLIACSPAEEQREASVPAGPVPEGLEGFYSQRLDWGECEPFASDAMSRQAFAGEGLECARLSVPLSYDDPGGTTISVGVLRNRASDEDGRIGSLVMNPGGPGASGMAAAAQLSGSVDGTELGEKFDLVGFDPRGIGASEPSIECLTDAEMDADRADTSAMDGVDDVADAEADARQFANRCAERTEHGEQMLANLGSRDVVRDMDVLRSTLGDEKLSYLGYSYGTRIGYTYAETFPRNVRAMILDGAVDPEQDMLDSLVAQGEGFGNTFDKFVEWCVAREDCALGTDAATAVQRYQDLVRPLVDQPATLADGRVLSFEDATTGTVAALYSQQIWPTLNQALGALANGDGSMMMALADMYYERGPDGTYSTTQEALVAVRCVDDPPVSDQGEIERAQADYYEAAEFLDPGLPPSSARDACAFWPVEHTSEPRLPDVEGVPPALVVSTTDDPATPYEAGVNLAKAMGGRLLTYEGAQHTAFLSVGNRCVDEAGTDYLVDGELPPEGTRCR</sequence>
<comment type="caution">
    <text evidence="6">The sequence shown here is derived from an EMBL/GenBank/DDBJ whole genome shotgun (WGS) entry which is preliminary data.</text>
</comment>
<evidence type="ECO:0000256" key="2">
    <source>
        <dbReference type="ARBA" id="ARBA00022729"/>
    </source>
</evidence>
<dbReference type="GO" id="GO:0016787">
    <property type="term" value="F:hydrolase activity"/>
    <property type="evidence" value="ECO:0007669"/>
    <property type="project" value="UniProtKB-KW"/>
</dbReference>
<dbReference type="OrthoDB" id="3252468at2"/>
<evidence type="ECO:0000313" key="6">
    <source>
        <dbReference type="EMBL" id="OQO90331.1"/>
    </source>
</evidence>
<dbReference type="InterPro" id="IPR029058">
    <property type="entry name" value="AB_hydrolase_fold"/>
</dbReference>
<keyword evidence="3 6" id="KW-0378">Hydrolase</keyword>
<dbReference type="PANTHER" id="PTHR43248:SF29">
    <property type="entry name" value="TRIPEPTIDYL AMINOPEPTIDASE"/>
    <property type="match status" value="1"/>
</dbReference>
<dbReference type="STRING" id="1962155.B1813_18095"/>
<reference evidence="6 7" key="1">
    <citation type="submission" date="2017-02" db="EMBL/GenBank/DDBJ databases">
        <title>Draft genome of Saccharomonospora sp. 154.</title>
        <authorList>
            <person name="Alonso-Carmona G.S."/>
            <person name="De La Haba R."/>
            <person name="Vera-Gargallo B."/>
            <person name="Sandoval-Trujillo A.H."/>
            <person name="Ramirez-Duran N."/>
            <person name="Ventosa A."/>
        </authorList>
    </citation>
    <scope>NUCLEOTIDE SEQUENCE [LARGE SCALE GENOMIC DNA]</scope>
    <source>
        <strain evidence="6 7">LRS4.154</strain>
    </source>
</reference>
<feature type="chain" id="PRO_5039244824" evidence="4">
    <location>
        <begin position="23"/>
        <end position="525"/>
    </location>
</feature>
<feature type="domain" description="AB hydrolase-1" evidence="5">
    <location>
        <begin position="112"/>
        <end position="497"/>
    </location>
</feature>
<proteinExistence type="inferred from homology"/>
<dbReference type="RefSeq" id="WP_024877543.1">
    <property type="nucleotide sequence ID" value="NZ_AZUM01000010.1"/>
</dbReference>
<organism evidence="6 7">
    <name type="scientific">Saccharomonospora piscinae</name>
    <dbReference type="NCBI Taxonomy" id="687388"/>
    <lineage>
        <taxon>Bacteria</taxon>
        <taxon>Bacillati</taxon>
        <taxon>Actinomycetota</taxon>
        <taxon>Actinomycetes</taxon>
        <taxon>Pseudonocardiales</taxon>
        <taxon>Pseudonocardiaceae</taxon>
        <taxon>Saccharomonospora</taxon>
    </lineage>
</organism>
<dbReference type="InterPro" id="IPR000073">
    <property type="entry name" value="AB_hydrolase_1"/>
</dbReference>